<dbReference type="STRING" id="1285242.A6A04_06015"/>
<dbReference type="GO" id="GO:0003700">
    <property type="term" value="F:DNA-binding transcription factor activity"/>
    <property type="evidence" value="ECO:0007669"/>
    <property type="project" value="TreeGrafter"/>
</dbReference>
<evidence type="ECO:0000256" key="3">
    <source>
        <dbReference type="ARBA" id="ARBA00023163"/>
    </source>
</evidence>
<accession>A0A178MCX2</accession>
<gene>
    <name evidence="6" type="ORF">A6A04_06015</name>
</gene>
<feature type="domain" description="HTH tetR-type" evidence="5">
    <location>
        <begin position="1"/>
        <end position="61"/>
    </location>
</feature>
<evidence type="ECO:0000313" key="6">
    <source>
        <dbReference type="EMBL" id="OAN46660.1"/>
    </source>
</evidence>
<dbReference type="PRINTS" id="PR00455">
    <property type="entry name" value="HTHTETR"/>
</dbReference>
<dbReference type="InterPro" id="IPR050109">
    <property type="entry name" value="HTH-type_TetR-like_transc_reg"/>
</dbReference>
<keyword evidence="1" id="KW-0805">Transcription regulation</keyword>
<keyword evidence="2 4" id="KW-0238">DNA-binding</keyword>
<dbReference type="Pfam" id="PF17937">
    <property type="entry name" value="TetR_C_28"/>
    <property type="match status" value="1"/>
</dbReference>
<dbReference type="InterPro" id="IPR041479">
    <property type="entry name" value="TetR_CgmR_C"/>
</dbReference>
<feature type="DNA-binding region" description="H-T-H motif" evidence="4">
    <location>
        <begin position="24"/>
        <end position="43"/>
    </location>
</feature>
<dbReference type="EMBL" id="LWQT01000088">
    <property type="protein sequence ID" value="OAN46660.1"/>
    <property type="molecule type" value="Genomic_DNA"/>
</dbReference>
<evidence type="ECO:0000259" key="5">
    <source>
        <dbReference type="PROSITE" id="PS50977"/>
    </source>
</evidence>
<keyword evidence="7" id="KW-1185">Reference proteome</keyword>
<keyword evidence="3" id="KW-0804">Transcription</keyword>
<dbReference type="Gene3D" id="1.10.357.10">
    <property type="entry name" value="Tetracycline Repressor, domain 2"/>
    <property type="match status" value="1"/>
</dbReference>
<dbReference type="OrthoDB" id="9809772at2"/>
<reference evidence="6 7" key="1">
    <citation type="submission" date="2016-04" db="EMBL/GenBank/DDBJ databases">
        <title>Draft genome sequence of freshwater magnetotactic bacteria Magnetospirillum marisnigri SP-1 and Magnetospirillum moscoviense BB-1.</title>
        <authorList>
            <person name="Koziaeva V."/>
            <person name="Dziuba M.V."/>
            <person name="Ivanov T.M."/>
            <person name="Kuznetsov B."/>
            <person name="Grouzdev D.S."/>
        </authorList>
    </citation>
    <scope>NUCLEOTIDE SEQUENCE [LARGE SCALE GENOMIC DNA]</scope>
    <source>
        <strain evidence="6 7">SP-1</strain>
    </source>
</reference>
<dbReference type="PANTHER" id="PTHR30055:SF234">
    <property type="entry name" value="HTH-TYPE TRANSCRIPTIONAL REGULATOR BETI"/>
    <property type="match status" value="1"/>
</dbReference>
<sequence>MGTSEDIIDAAMAIVREDGVARLTLDAAAKRAGVSKGGVLYHFKSKDDLIRGMVQRLIDQCDQLNRSYYECEPEGPYRWARTLVKACFDPTGPANDPVGGALLAAITVNPVLMEPIHAMYARWQDRLAGDSPDPTRAGLICCAMDGLFFQRLMGIRLGDEAAQERLKLHALNLLTDTEGGRP</sequence>
<dbReference type="RefSeq" id="WP_068494860.1">
    <property type="nucleotide sequence ID" value="NZ_LWQT01000088.1"/>
</dbReference>
<dbReference type="Proteomes" id="UP000078428">
    <property type="component" value="Unassembled WGS sequence"/>
</dbReference>
<comment type="caution">
    <text evidence="6">The sequence shown here is derived from an EMBL/GenBank/DDBJ whole genome shotgun (WGS) entry which is preliminary data.</text>
</comment>
<dbReference type="PROSITE" id="PS50977">
    <property type="entry name" value="HTH_TETR_2"/>
    <property type="match status" value="1"/>
</dbReference>
<dbReference type="InterPro" id="IPR009057">
    <property type="entry name" value="Homeodomain-like_sf"/>
</dbReference>
<name>A0A178MCX2_9PROT</name>
<evidence type="ECO:0000313" key="7">
    <source>
        <dbReference type="Proteomes" id="UP000078428"/>
    </source>
</evidence>
<organism evidence="6 7">
    <name type="scientific">Paramagnetospirillum marisnigri</name>
    <dbReference type="NCBI Taxonomy" id="1285242"/>
    <lineage>
        <taxon>Bacteria</taxon>
        <taxon>Pseudomonadati</taxon>
        <taxon>Pseudomonadota</taxon>
        <taxon>Alphaproteobacteria</taxon>
        <taxon>Rhodospirillales</taxon>
        <taxon>Magnetospirillaceae</taxon>
        <taxon>Paramagnetospirillum</taxon>
    </lineage>
</organism>
<dbReference type="PANTHER" id="PTHR30055">
    <property type="entry name" value="HTH-TYPE TRANSCRIPTIONAL REGULATOR RUTR"/>
    <property type="match status" value="1"/>
</dbReference>
<dbReference type="SUPFAM" id="SSF46689">
    <property type="entry name" value="Homeodomain-like"/>
    <property type="match status" value="1"/>
</dbReference>
<dbReference type="Pfam" id="PF00440">
    <property type="entry name" value="TetR_N"/>
    <property type="match status" value="1"/>
</dbReference>
<proteinExistence type="predicted"/>
<dbReference type="GO" id="GO:0000976">
    <property type="term" value="F:transcription cis-regulatory region binding"/>
    <property type="evidence" value="ECO:0007669"/>
    <property type="project" value="TreeGrafter"/>
</dbReference>
<dbReference type="InterPro" id="IPR001647">
    <property type="entry name" value="HTH_TetR"/>
</dbReference>
<evidence type="ECO:0000256" key="4">
    <source>
        <dbReference type="PROSITE-ProRule" id="PRU00335"/>
    </source>
</evidence>
<protein>
    <submittedName>
        <fullName evidence="6">TetR family transcriptional regulator</fullName>
    </submittedName>
</protein>
<evidence type="ECO:0000256" key="2">
    <source>
        <dbReference type="ARBA" id="ARBA00023125"/>
    </source>
</evidence>
<dbReference type="AlphaFoldDB" id="A0A178MCX2"/>
<evidence type="ECO:0000256" key="1">
    <source>
        <dbReference type="ARBA" id="ARBA00023015"/>
    </source>
</evidence>